<dbReference type="PANTHER" id="PTHR33054">
    <property type="entry name" value="CCHC-TYPE DOMAIN-CONTAINING PROTEIN"/>
    <property type="match status" value="1"/>
</dbReference>
<dbReference type="EMBL" id="JANJYJ010000006">
    <property type="protein sequence ID" value="KAK3204930.1"/>
    <property type="molecule type" value="Genomic_DNA"/>
</dbReference>
<name>A0AAE0A6C3_9ROSI</name>
<accession>A0AAE0A6C3</accession>
<organism evidence="1 2">
    <name type="scientific">Dipteronia sinensis</name>
    <dbReference type="NCBI Taxonomy" id="43782"/>
    <lineage>
        <taxon>Eukaryota</taxon>
        <taxon>Viridiplantae</taxon>
        <taxon>Streptophyta</taxon>
        <taxon>Embryophyta</taxon>
        <taxon>Tracheophyta</taxon>
        <taxon>Spermatophyta</taxon>
        <taxon>Magnoliopsida</taxon>
        <taxon>eudicotyledons</taxon>
        <taxon>Gunneridae</taxon>
        <taxon>Pentapetalae</taxon>
        <taxon>rosids</taxon>
        <taxon>malvids</taxon>
        <taxon>Sapindales</taxon>
        <taxon>Sapindaceae</taxon>
        <taxon>Hippocastanoideae</taxon>
        <taxon>Acereae</taxon>
        <taxon>Dipteronia</taxon>
    </lineage>
</organism>
<evidence type="ECO:0000313" key="1">
    <source>
        <dbReference type="EMBL" id="KAK3204930.1"/>
    </source>
</evidence>
<evidence type="ECO:0000313" key="2">
    <source>
        <dbReference type="Proteomes" id="UP001281410"/>
    </source>
</evidence>
<comment type="caution">
    <text evidence="1">The sequence shown here is derived from an EMBL/GenBank/DDBJ whole genome shotgun (WGS) entry which is preliminary data.</text>
</comment>
<dbReference type="AlphaFoldDB" id="A0AAE0A6C3"/>
<sequence length="203" mass="23720">MTSIINHTKEIITTTPTRSAADPTSFIPSTSTTTTTSQPYGIEIICYTILMHFVRNPSRFQGKEFSKLQNLKCIKLSDFKWYKDILLTRVLQRADNANSYWKEKFISGLPKLFSNKVRDKMIKQMTSSNWSQIDFNTWTYGEIISTIIIVALQLCNDIRLKCQLKKQKLTTEKELGFRCEQFGFEKLPNQRKRKTSKDIRKNK</sequence>
<proteinExistence type="predicted"/>
<gene>
    <name evidence="1" type="ORF">Dsin_018976</name>
</gene>
<keyword evidence="2" id="KW-1185">Reference proteome</keyword>
<dbReference type="PANTHER" id="PTHR33054:SF9">
    <property type="entry name" value="CCHC-TYPE DOMAIN-CONTAINING PROTEIN"/>
    <property type="match status" value="1"/>
</dbReference>
<reference evidence="1" key="1">
    <citation type="journal article" date="2023" name="Plant J.">
        <title>Genome sequences and population genomics provide insights into the demographic history, inbreeding, and mutation load of two 'living fossil' tree species of Dipteronia.</title>
        <authorList>
            <person name="Feng Y."/>
            <person name="Comes H.P."/>
            <person name="Chen J."/>
            <person name="Zhu S."/>
            <person name="Lu R."/>
            <person name="Zhang X."/>
            <person name="Li P."/>
            <person name="Qiu J."/>
            <person name="Olsen K.M."/>
            <person name="Qiu Y."/>
        </authorList>
    </citation>
    <scope>NUCLEOTIDE SEQUENCE</scope>
    <source>
        <strain evidence="1">NBL</strain>
    </source>
</reference>
<dbReference type="Pfam" id="PF22909">
    <property type="entry name" value="Caulimovir_coat_dom"/>
    <property type="match status" value="1"/>
</dbReference>
<dbReference type="Proteomes" id="UP001281410">
    <property type="component" value="Unassembled WGS sequence"/>
</dbReference>
<protein>
    <submittedName>
        <fullName evidence="1">Uncharacterized protein</fullName>
    </submittedName>
</protein>